<dbReference type="InterPro" id="IPR004517">
    <property type="entry name" value="HisZ"/>
</dbReference>
<evidence type="ECO:0000256" key="2">
    <source>
        <dbReference type="ARBA" id="ARBA00004667"/>
    </source>
</evidence>
<dbReference type="HAMAP" id="MF_00125">
    <property type="entry name" value="HisZ"/>
    <property type="match status" value="1"/>
</dbReference>
<name>A0ABT2BFW8_9BURK</name>
<evidence type="ECO:0000256" key="9">
    <source>
        <dbReference type="HAMAP-Rule" id="MF_00125"/>
    </source>
</evidence>
<dbReference type="PANTHER" id="PTHR43707:SF1">
    <property type="entry name" value="HISTIDINE--TRNA LIGASE, MITOCHONDRIAL-RELATED"/>
    <property type="match status" value="1"/>
</dbReference>
<dbReference type="InterPro" id="IPR004516">
    <property type="entry name" value="HisRS/HisZ"/>
</dbReference>
<comment type="pathway">
    <text evidence="2 9">Amino-acid biosynthesis; L-histidine biosynthesis; L-histidine from 5-phospho-alpha-D-ribose 1-diphosphate: step 1/9.</text>
</comment>
<dbReference type="NCBIfam" id="NF009086">
    <property type="entry name" value="PRK12421.1"/>
    <property type="match status" value="1"/>
</dbReference>
<dbReference type="NCBIfam" id="TIGR00443">
    <property type="entry name" value="hisZ_biosyn_reg"/>
    <property type="match status" value="1"/>
</dbReference>
<dbReference type="PIRSF" id="PIRSF001549">
    <property type="entry name" value="His-tRNA_synth"/>
    <property type="match status" value="1"/>
</dbReference>
<dbReference type="NCBIfam" id="NF008935">
    <property type="entry name" value="PRK12292.1-1"/>
    <property type="match status" value="1"/>
</dbReference>
<comment type="subcellular location">
    <subcellularLocation>
        <location evidence="1 9">Cytoplasm</location>
    </subcellularLocation>
</comment>
<sequence length="384" mass="42115">MPNWLLPENIADVLPSEARKIEDLRRLMLDNFRLYGYELVMPPMLEYVESLLAGAGQDTDLRTFKLVDQLSGRLLGLRADMTTQVARIDAHLLNRNTVTRLCYAGSVLHTRPSGLHSTREPLQIGCEMYGHAGLEADAEIQELALASLALAGFDDVRLDLSHVGVLRAILLEDPVAKRDEAQLHSLLRGKDVPGLEEITNNYSAVTRDALLALPHLYGDVDVLAKAREVLPALPGITKALSELAALAASAIGRAQVAIDLADLRGYQYESGAMFALYVTGLPNAVARGGRYDHVGEAFGRARPATGFSLDLRELARLLPTAERKHSIRAPWGNAPELREKIAELRKAGEVVIQSMPGHDNVQDEFECDRVLVLDNGNWILKNLG</sequence>
<dbReference type="CDD" id="cd00773">
    <property type="entry name" value="HisRS-like_core"/>
    <property type="match status" value="1"/>
</dbReference>
<comment type="similarity">
    <text evidence="3 9">Belongs to the class-II aminoacyl-tRNA synthetase family. HisZ subfamily.</text>
</comment>
<keyword evidence="11" id="KW-0328">Glycosyltransferase</keyword>
<accession>A0ABT2BFW8</accession>
<dbReference type="InterPro" id="IPR045864">
    <property type="entry name" value="aa-tRNA-synth_II/BPL/LPL"/>
</dbReference>
<feature type="domain" description="Class II Histidinyl-tRNA synthetase (HisRS)-like catalytic core" evidence="10">
    <location>
        <begin position="10"/>
        <end position="314"/>
    </location>
</feature>
<comment type="caution">
    <text evidence="11">The sequence shown here is derived from an EMBL/GenBank/DDBJ whole genome shotgun (WGS) entry which is preliminary data.</text>
</comment>
<keyword evidence="11" id="KW-0808">Transferase</keyword>
<protein>
    <recommendedName>
        <fullName evidence="5 9">ATP phosphoribosyltransferase regulatory subunit</fullName>
    </recommendedName>
</protein>
<evidence type="ECO:0000256" key="4">
    <source>
        <dbReference type="ARBA" id="ARBA00011496"/>
    </source>
</evidence>
<evidence type="ECO:0000313" key="11">
    <source>
        <dbReference type="EMBL" id="MCS0607321.1"/>
    </source>
</evidence>
<dbReference type="Proteomes" id="UP001205861">
    <property type="component" value="Unassembled WGS sequence"/>
</dbReference>
<dbReference type="RefSeq" id="WP_258855058.1">
    <property type="nucleotide sequence ID" value="NZ_JANUGV010000001.1"/>
</dbReference>
<evidence type="ECO:0000256" key="5">
    <source>
        <dbReference type="ARBA" id="ARBA00020397"/>
    </source>
</evidence>
<dbReference type="PANTHER" id="PTHR43707">
    <property type="entry name" value="HISTIDYL-TRNA SYNTHETASE"/>
    <property type="match status" value="1"/>
</dbReference>
<evidence type="ECO:0000313" key="12">
    <source>
        <dbReference type="Proteomes" id="UP001205861"/>
    </source>
</evidence>
<dbReference type="InterPro" id="IPR041715">
    <property type="entry name" value="HisRS-like_core"/>
</dbReference>
<keyword evidence="12" id="KW-1185">Reference proteome</keyword>
<comment type="function">
    <text evidence="8 9">Required for the first step of histidine biosynthesis. May allow the feedback regulation of ATP phosphoribosyltransferase activity by histidine.</text>
</comment>
<dbReference type="Gene3D" id="3.30.930.10">
    <property type="entry name" value="Bira Bifunctional Protein, Domain 2"/>
    <property type="match status" value="1"/>
</dbReference>
<organism evidence="11 12">
    <name type="scientific">Massilia solisilvae</name>
    <dbReference type="NCBI Taxonomy" id="1811225"/>
    <lineage>
        <taxon>Bacteria</taxon>
        <taxon>Pseudomonadati</taxon>
        <taxon>Pseudomonadota</taxon>
        <taxon>Betaproteobacteria</taxon>
        <taxon>Burkholderiales</taxon>
        <taxon>Oxalobacteraceae</taxon>
        <taxon>Telluria group</taxon>
        <taxon>Massilia</taxon>
    </lineage>
</organism>
<comment type="miscellaneous">
    <text evidence="9">This function is generally fulfilled by the C-terminal part of HisG, which is missing in some bacteria such as this one.</text>
</comment>
<dbReference type="EMBL" id="JANUGV010000001">
    <property type="protein sequence ID" value="MCS0607321.1"/>
    <property type="molecule type" value="Genomic_DNA"/>
</dbReference>
<gene>
    <name evidence="9" type="primary">hisZ</name>
    <name evidence="11" type="ORF">NX773_03950</name>
</gene>
<dbReference type="Pfam" id="PF13393">
    <property type="entry name" value="tRNA-synt_His"/>
    <property type="match status" value="1"/>
</dbReference>
<dbReference type="GO" id="GO:0016757">
    <property type="term" value="F:glycosyltransferase activity"/>
    <property type="evidence" value="ECO:0007669"/>
    <property type="project" value="UniProtKB-KW"/>
</dbReference>
<evidence type="ECO:0000256" key="8">
    <source>
        <dbReference type="ARBA" id="ARBA00025246"/>
    </source>
</evidence>
<evidence type="ECO:0000256" key="6">
    <source>
        <dbReference type="ARBA" id="ARBA00022490"/>
    </source>
</evidence>
<keyword evidence="9" id="KW-0028">Amino-acid biosynthesis</keyword>
<comment type="subunit">
    <text evidence="4 9">Heteromultimer composed of HisG and HisZ subunits.</text>
</comment>
<evidence type="ECO:0000256" key="1">
    <source>
        <dbReference type="ARBA" id="ARBA00004496"/>
    </source>
</evidence>
<proteinExistence type="inferred from homology"/>
<evidence type="ECO:0000256" key="3">
    <source>
        <dbReference type="ARBA" id="ARBA00005539"/>
    </source>
</evidence>
<reference evidence="11 12" key="1">
    <citation type="submission" date="2022-08" db="EMBL/GenBank/DDBJ databases">
        <title>Reclassification of Massilia species as members of the genera Telluria, Duganella, Pseudoduganella, Mokoshia gen. nov. and Zemynaea gen. nov. using orthogonal and non-orthogonal genome-based approaches.</title>
        <authorList>
            <person name="Bowman J.P."/>
        </authorList>
    </citation>
    <scope>NUCLEOTIDE SEQUENCE [LARGE SCALE GENOMIC DNA]</scope>
    <source>
        <strain evidence="11 12">JCM 31607</strain>
    </source>
</reference>
<evidence type="ECO:0000256" key="7">
    <source>
        <dbReference type="ARBA" id="ARBA00023102"/>
    </source>
</evidence>
<evidence type="ECO:0000259" key="10">
    <source>
        <dbReference type="Pfam" id="PF13393"/>
    </source>
</evidence>
<dbReference type="SUPFAM" id="SSF55681">
    <property type="entry name" value="Class II aaRS and biotin synthetases"/>
    <property type="match status" value="1"/>
</dbReference>
<keyword evidence="6 9" id="KW-0963">Cytoplasm</keyword>
<keyword evidence="7 9" id="KW-0368">Histidine biosynthesis</keyword>